<evidence type="ECO:0000313" key="1">
    <source>
        <dbReference type="EMBL" id="SDM67391.1"/>
    </source>
</evidence>
<reference evidence="1 2" key="1">
    <citation type="submission" date="2016-10" db="EMBL/GenBank/DDBJ databases">
        <authorList>
            <person name="de Groot N.N."/>
        </authorList>
    </citation>
    <scope>NUCLEOTIDE SEQUENCE [LARGE SCALE GENOMIC DNA]</scope>
    <source>
        <strain evidence="1 2">DSM 44149</strain>
    </source>
</reference>
<gene>
    <name evidence="1" type="ORF">SAMN04489726_2841</name>
</gene>
<keyword evidence="2" id="KW-1185">Reference proteome</keyword>
<dbReference type="AlphaFoldDB" id="A0A1G9V5C0"/>
<protein>
    <submittedName>
        <fullName evidence="1">Uncharacterized protein</fullName>
    </submittedName>
</protein>
<dbReference type="STRING" id="211114.SAMN04489726_2841"/>
<accession>A0A1G9V5C0</accession>
<evidence type="ECO:0000313" key="2">
    <source>
        <dbReference type="Proteomes" id="UP000183376"/>
    </source>
</evidence>
<dbReference type="Proteomes" id="UP000183376">
    <property type="component" value="Chromosome I"/>
</dbReference>
<name>A0A1G9V5C0_ALLAB</name>
<dbReference type="NCBIfam" id="NF038155">
    <property type="entry name" value="lanthi_I_FDLD"/>
    <property type="match status" value="1"/>
</dbReference>
<organism evidence="1 2">
    <name type="scientific">Allokutzneria albata</name>
    <name type="common">Kibdelosporangium albatum</name>
    <dbReference type="NCBI Taxonomy" id="211114"/>
    <lineage>
        <taxon>Bacteria</taxon>
        <taxon>Bacillati</taxon>
        <taxon>Actinomycetota</taxon>
        <taxon>Actinomycetes</taxon>
        <taxon>Pseudonocardiales</taxon>
        <taxon>Pseudonocardiaceae</taxon>
        <taxon>Allokutzneria</taxon>
    </lineage>
</organism>
<proteinExistence type="predicted"/>
<dbReference type="EMBL" id="LT629701">
    <property type="protein sequence ID" value="SDM67391.1"/>
    <property type="molecule type" value="Genomic_DNA"/>
</dbReference>
<sequence>MNPDLDQFDLDVRVSTPRELGAEPQDLTSLRTCVTCKNCGITTSAPGN</sequence>
<dbReference type="RefSeq" id="WP_156051230.1">
    <property type="nucleotide sequence ID" value="NZ_JOEF01000018.1"/>
</dbReference>